<dbReference type="InterPro" id="IPR036236">
    <property type="entry name" value="Znf_C2H2_sf"/>
</dbReference>
<dbReference type="PROSITE" id="PS00028">
    <property type="entry name" value="ZINC_FINGER_C2H2_1"/>
    <property type="match status" value="5"/>
</dbReference>
<dbReference type="InterPro" id="IPR036051">
    <property type="entry name" value="KRAB_dom_sf"/>
</dbReference>
<dbReference type="GO" id="GO:0006355">
    <property type="term" value="P:regulation of DNA-templated transcription"/>
    <property type="evidence" value="ECO:0007669"/>
    <property type="project" value="InterPro"/>
</dbReference>
<feature type="region of interest" description="Disordered" evidence="15">
    <location>
        <begin position="756"/>
        <end position="775"/>
    </location>
</feature>
<dbReference type="SUPFAM" id="SSF109640">
    <property type="entry name" value="KRAB domain (Kruppel-associated box)"/>
    <property type="match status" value="1"/>
</dbReference>
<dbReference type="GO" id="GO:0003677">
    <property type="term" value="F:DNA binding"/>
    <property type="evidence" value="ECO:0007669"/>
    <property type="project" value="UniProtKB-KW"/>
</dbReference>
<keyword evidence="8" id="KW-0805">Transcription regulation</keyword>
<dbReference type="Proteomes" id="UP000233100">
    <property type="component" value="Chromosome 11"/>
</dbReference>
<protein>
    <recommendedName>
        <fullName evidence="13">Zinc finger protein 641</fullName>
    </recommendedName>
</protein>
<feature type="domain" description="C2H2-type" evidence="16">
    <location>
        <begin position="709"/>
        <end position="736"/>
    </location>
</feature>
<dbReference type="PROSITE" id="PS50157">
    <property type="entry name" value="ZINC_FINGER_C2H2_2"/>
    <property type="match status" value="5"/>
</dbReference>
<evidence type="ECO:0000256" key="3">
    <source>
        <dbReference type="ARBA" id="ARBA00022553"/>
    </source>
</evidence>
<keyword evidence="5" id="KW-0677">Repeat</keyword>
<evidence type="ECO:0000256" key="12">
    <source>
        <dbReference type="ARBA" id="ARBA00057326"/>
    </source>
</evidence>
<dbReference type="PANTHER" id="PTHR16515">
    <property type="entry name" value="PR DOMAIN ZINC FINGER PROTEIN"/>
    <property type="match status" value="1"/>
</dbReference>
<dbReference type="GeneTree" id="ENSGT00940000162121"/>
<feature type="domain" description="C2H2-type" evidence="16">
    <location>
        <begin position="601"/>
        <end position="628"/>
    </location>
</feature>
<comment type="similarity">
    <text evidence="2">Belongs to the krueppel C2H2-type zinc-finger protein family.</text>
</comment>
<keyword evidence="6 14" id="KW-0863">Zinc-finger</keyword>
<dbReference type="GO" id="GO:0008270">
    <property type="term" value="F:zinc ion binding"/>
    <property type="evidence" value="ECO:0007669"/>
    <property type="project" value="UniProtKB-KW"/>
</dbReference>
<dbReference type="FunFam" id="3.30.160.60:FF:000770">
    <property type="entry name" value="zinc finger protein 16"/>
    <property type="match status" value="1"/>
</dbReference>
<feature type="compositionally biased region" description="Low complexity" evidence="15">
    <location>
        <begin position="94"/>
        <end position="107"/>
    </location>
</feature>
<dbReference type="FunFam" id="3.30.160.60:FF:001318">
    <property type="entry name" value="zinc finger protein 641"/>
    <property type="match status" value="1"/>
</dbReference>
<evidence type="ECO:0000256" key="15">
    <source>
        <dbReference type="SAM" id="MobiDB-lite"/>
    </source>
</evidence>
<evidence type="ECO:0000256" key="13">
    <source>
        <dbReference type="ARBA" id="ARBA00068428"/>
    </source>
</evidence>
<dbReference type="Pfam" id="PF00096">
    <property type="entry name" value="zf-C2H2"/>
    <property type="match status" value="5"/>
</dbReference>
<keyword evidence="19" id="KW-1185">Reference proteome</keyword>
<evidence type="ECO:0000256" key="7">
    <source>
        <dbReference type="ARBA" id="ARBA00022833"/>
    </source>
</evidence>
<accession>G7PHQ5</accession>
<dbReference type="SUPFAM" id="SSF57667">
    <property type="entry name" value="beta-beta-alpha zinc fingers"/>
    <property type="match status" value="3"/>
</dbReference>
<dbReference type="CDD" id="cd07765">
    <property type="entry name" value="KRAB_A-box"/>
    <property type="match status" value="1"/>
</dbReference>
<dbReference type="Gene3D" id="3.30.160.60">
    <property type="entry name" value="Classic Zinc Finger"/>
    <property type="match status" value="5"/>
</dbReference>
<feature type="compositionally biased region" description="Gly residues" evidence="15">
    <location>
        <begin position="108"/>
        <end position="122"/>
    </location>
</feature>
<evidence type="ECO:0000256" key="8">
    <source>
        <dbReference type="ARBA" id="ARBA00023015"/>
    </source>
</evidence>
<dbReference type="eggNOG" id="KOG1721">
    <property type="taxonomic scope" value="Eukaryota"/>
</dbReference>
<evidence type="ECO:0000313" key="18">
    <source>
        <dbReference type="Ensembl" id="ENSMFAP00000000175.2"/>
    </source>
</evidence>
<evidence type="ECO:0000256" key="2">
    <source>
        <dbReference type="ARBA" id="ARBA00006991"/>
    </source>
</evidence>
<dbReference type="GO" id="GO:0005634">
    <property type="term" value="C:nucleus"/>
    <property type="evidence" value="ECO:0007669"/>
    <property type="project" value="UniProtKB-SubCell"/>
</dbReference>
<feature type="region of interest" description="Disordered" evidence="15">
    <location>
        <begin position="1"/>
        <end position="131"/>
    </location>
</feature>
<evidence type="ECO:0000256" key="14">
    <source>
        <dbReference type="PROSITE-ProRule" id="PRU00042"/>
    </source>
</evidence>
<keyword evidence="10" id="KW-0804">Transcription</keyword>
<dbReference type="Gene3D" id="6.10.140.140">
    <property type="match status" value="1"/>
</dbReference>
<feature type="domain" description="KRAB" evidence="17">
    <location>
        <begin position="446"/>
        <end position="518"/>
    </location>
</feature>
<evidence type="ECO:0000259" key="17">
    <source>
        <dbReference type="PROSITE" id="PS50805"/>
    </source>
</evidence>
<keyword evidence="7" id="KW-0862">Zinc</keyword>
<feature type="compositionally biased region" description="Low complexity" evidence="15">
    <location>
        <begin position="46"/>
        <end position="59"/>
    </location>
</feature>
<feature type="domain" description="C2H2-type" evidence="16">
    <location>
        <begin position="737"/>
        <end position="764"/>
    </location>
</feature>
<evidence type="ECO:0000256" key="4">
    <source>
        <dbReference type="ARBA" id="ARBA00022723"/>
    </source>
</evidence>
<dbReference type="PANTHER" id="PTHR16515:SF66">
    <property type="entry name" value="C2H2-TYPE DOMAIN-CONTAINING PROTEIN"/>
    <property type="match status" value="1"/>
</dbReference>
<evidence type="ECO:0000256" key="11">
    <source>
        <dbReference type="ARBA" id="ARBA00023242"/>
    </source>
</evidence>
<feature type="region of interest" description="Disordered" evidence="15">
    <location>
        <begin position="250"/>
        <end position="274"/>
    </location>
</feature>
<evidence type="ECO:0000256" key="9">
    <source>
        <dbReference type="ARBA" id="ARBA00023125"/>
    </source>
</evidence>
<comment type="function">
    <text evidence="12">Transcriptional activator. Activates transcriptional activities of SRE and AP-1.</text>
</comment>
<evidence type="ECO:0000256" key="10">
    <source>
        <dbReference type="ARBA" id="ARBA00023163"/>
    </source>
</evidence>
<reference evidence="18" key="2">
    <citation type="submission" date="2025-08" db="UniProtKB">
        <authorList>
            <consortium name="Ensembl"/>
        </authorList>
    </citation>
    <scope>IDENTIFICATION</scope>
</reference>
<keyword evidence="4" id="KW-0479">Metal-binding</keyword>
<feature type="domain" description="C2H2-type" evidence="16">
    <location>
        <begin position="629"/>
        <end position="656"/>
    </location>
</feature>
<dbReference type="FunFam" id="3.30.160.60:FF:000911">
    <property type="entry name" value="Zinc finger protein 641"/>
    <property type="match status" value="1"/>
</dbReference>
<proteinExistence type="inferred from homology"/>
<evidence type="ECO:0000256" key="6">
    <source>
        <dbReference type="ARBA" id="ARBA00022771"/>
    </source>
</evidence>
<dbReference type="PROSITE" id="PS50805">
    <property type="entry name" value="KRAB"/>
    <property type="match status" value="1"/>
</dbReference>
<dbReference type="FunFam" id="3.30.160.60:FF:000948">
    <property type="entry name" value="Zinc finger protein 641"/>
    <property type="match status" value="1"/>
</dbReference>
<keyword evidence="3" id="KW-0597">Phosphoprotein</keyword>
<evidence type="ECO:0000259" key="16">
    <source>
        <dbReference type="PROSITE" id="PS50157"/>
    </source>
</evidence>
<dbReference type="InterPro" id="IPR050331">
    <property type="entry name" value="Zinc_finger"/>
</dbReference>
<evidence type="ECO:0000256" key="5">
    <source>
        <dbReference type="ARBA" id="ARBA00022737"/>
    </source>
</evidence>
<name>G7PHQ5_MACFA</name>
<dbReference type="VEuPathDB" id="HostDB:ENSMFAG00000042792"/>
<dbReference type="Bgee" id="ENSMFAG00000042792">
    <property type="expression patterns" value="Expressed in skeletal muscle tissue and 13 other cell types or tissues"/>
</dbReference>
<sequence length="775" mass="86056">MVSLARVRASGHGRLLSRCPPPSKRLGPYPPKAGGAEVPGSAIWGASAAAPPRSHASPSHAPPSHSPRLRRRRAPEAGGDFCARPRPPGRRLRPSLAPPAAGSQTQAEGGGRAGGAWEGGTGQADRGEWSRAGRSCGWREGLLASRGGGWGLGHPWGRGGGSARLPGFCLSRGSAPLTFCARPSPCLPVPIAAVRPCGLPPLSLAHRLPRGSLSLHLLMPQLMGNLFSDLTSPAPLLPCSDSLKSDPFQGHCDKKEGRSNLTPEQAPVPPMPHPWQGPGFSDGRSTTRPCALGLLIFITWPLFCSSALAAKTSFCRSLATRMCEEKGEMKALERRLQWAWDHPGTRRNEVRATTLTAQVLALREHLRKCRLRTGHNLGLQQKCFQNRQQLWGQDGNQSMYSWMEQSPRWKGEARKRGHGEQHQGLWSTCAATLKRSHSPFRRRGLVTIKDVSLCFSQEEWRSLDPSQTDFYGEYVMQENCGIVVSLRFPIPKLDMLSQLEGGEEQWVPDPQDLEERDILRVTYTGDGSEHEGDTPELEAEPPRMLSSVSEDTVLWNPEHDESWDSMHRSSRGMLLGPPFLQEDGFSNLLCSTEMDSLLRPHTCPQCGKQFVWGSHLARHQQTHTGERPYSCLKCEKSFGRRHHLIRHQKTHLHDKPSRCSECGKNFRCNSHLASHQRVHAEGKSCKGQEVGESPGTRKRQRAPPVPKCHVCTECGKSFGRRHHLVRHWLTHTGEKPFQCPRCEKSFGRKHHLDRHLLTHQGQSPRNSWDKGTSVF</sequence>
<dbReference type="InterPro" id="IPR001909">
    <property type="entry name" value="KRAB"/>
</dbReference>
<organism evidence="18 19">
    <name type="scientific">Macaca fascicularis</name>
    <name type="common">Crab-eating macaque</name>
    <name type="synonym">Cynomolgus monkey</name>
    <dbReference type="NCBI Taxonomy" id="9541"/>
    <lineage>
        <taxon>Eukaryota</taxon>
        <taxon>Metazoa</taxon>
        <taxon>Chordata</taxon>
        <taxon>Craniata</taxon>
        <taxon>Vertebrata</taxon>
        <taxon>Euteleostomi</taxon>
        <taxon>Mammalia</taxon>
        <taxon>Eutheria</taxon>
        <taxon>Euarchontoglires</taxon>
        <taxon>Primates</taxon>
        <taxon>Haplorrhini</taxon>
        <taxon>Catarrhini</taxon>
        <taxon>Cercopithecidae</taxon>
        <taxon>Cercopithecinae</taxon>
        <taxon>Macaca</taxon>
    </lineage>
</organism>
<reference evidence="18" key="3">
    <citation type="submission" date="2025-09" db="UniProtKB">
        <authorList>
            <consortium name="Ensembl"/>
        </authorList>
    </citation>
    <scope>IDENTIFICATION</scope>
</reference>
<dbReference type="FunFam" id="3.30.160.60:FF:000893">
    <property type="entry name" value="Zinc finger protein 641"/>
    <property type="match status" value="1"/>
</dbReference>
<dbReference type="Ensembl" id="ENSMFAT00000028340.2">
    <property type="protein sequence ID" value="ENSMFAP00000000175.2"/>
    <property type="gene ID" value="ENSMFAG00000042792.2"/>
</dbReference>
<feature type="compositionally biased region" description="Polar residues" evidence="15">
    <location>
        <begin position="759"/>
        <end position="775"/>
    </location>
</feature>
<dbReference type="InterPro" id="IPR013087">
    <property type="entry name" value="Znf_C2H2_type"/>
</dbReference>
<keyword evidence="11" id="KW-0539">Nucleus</keyword>
<keyword evidence="9" id="KW-0238">DNA-binding</keyword>
<evidence type="ECO:0000256" key="1">
    <source>
        <dbReference type="ARBA" id="ARBA00004123"/>
    </source>
</evidence>
<feature type="region of interest" description="Disordered" evidence="15">
    <location>
        <begin position="679"/>
        <end position="705"/>
    </location>
</feature>
<comment type="subcellular location">
    <subcellularLocation>
        <location evidence="1">Nucleus</location>
    </subcellularLocation>
</comment>
<feature type="domain" description="C2H2-type" evidence="16">
    <location>
        <begin position="657"/>
        <end position="684"/>
    </location>
</feature>
<dbReference type="SMART" id="SM00355">
    <property type="entry name" value="ZnF_C2H2"/>
    <property type="match status" value="5"/>
</dbReference>
<evidence type="ECO:0000313" key="19">
    <source>
        <dbReference type="Proteomes" id="UP000233100"/>
    </source>
</evidence>
<feature type="compositionally biased region" description="Pro residues" evidence="15">
    <location>
        <begin position="19"/>
        <end position="31"/>
    </location>
</feature>
<dbReference type="Pfam" id="PF01352">
    <property type="entry name" value="KRAB"/>
    <property type="match status" value="1"/>
</dbReference>
<dbReference type="AlphaFoldDB" id="G7PHQ5"/>
<dbReference type="SMART" id="SM00349">
    <property type="entry name" value="KRAB"/>
    <property type="match status" value="1"/>
</dbReference>
<reference evidence="18 19" key="1">
    <citation type="submission" date="2013-03" db="EMBL/GenBank/DDBJ databases">
        <authorList>
            <person name="Warren W."/>
            <person name="Wilson R.K."/>
        </authorList>
    </citation>
    <scope>NUCLEOTIDE SEQUENCE</scope>
</reference>